<reference evidence="2" key="1">
    <citation type="journal article" date="2019" name="Int. J. Syst. Evol. Microbiol.">
        <title>The Global Catalogue of Microorganisms (GCM) 10K type strain sequencing project: providing services to taxonomists for standard genome sequencing and annotation.</title>
        <authorList>
            <consortium name="The Broad Institute Genomics Platform"/>
            <consortium name="The Broad Institute Genome Sequencing Center for Infectious Disease"/>
            <person name="Wu L."/>
            <person name="Ma J."/>
        </authorList>
    </citation>
    <scope>NUCLEOTIDE SEQUENCE [LARGE SCALE GENOMIC DNA]</scope>
    <source>
        <strain evidence="2">JCM 13581</strain>
    </source>
</reference>
<proteinExistence type="predicted"/>
<comment type="caution">
    <text evidence="1">The sequence shown here is derived from an EMBL/GenBank/DDBJ whole genome shotgun (WGS) entry which is preliminary data.</text>
</comment>
<accession>A0ABP5AJZ6</accession>
<evidence type="ECO:0000313" key="1">
    <source>
        <dbReference type="EMBL" id="GAA1914148.1"/>
    </source>
</evidence>
<organism evidence="1 2">
    <name type="scientific">Streptomyces sodiiphilus</name>
    <dbReference type="NCBI Taxonomy" id="226217"/>
    <lineage>
        <taxon>Bacteria</taxon>
        <taxon>Bacillati</taxon>
        <taxon>Actinomycetota</taxon>
        <taxon>Actinomycetes</taxon>
        <taxon>Kitasatosporales</taxon>
        <taxon>Streptomycetaceae</taxon>
        <taxon>Streptomyces</taxon>
    </lineage>
</organism>
<sequence length="82" mass="8973">MLGIGDSRTARQTHADIQLLGAYAGAWFLSAGLGRCGWRGYDLSCEWCLCAVGGLRGQLGRVPWDRRECRGRFAGLQEGWGV</sequence>
<dbReference type="Proteomes" id="UP001501303">
    <property type="component" value="Unassembled WGS sequence"/>
</dbReference>
<name>A0ABP5AJZ6_9ACTN</name>
<gene>
    <name evidence="1" type="ORF">GCM10009716_24560</name>
</gene>
<keyword evidence="2" id="KW-1185">Reference proteome</keyword>
<protein>
    <submittedName>
        <fullName evidence="1">Uncharacterized protein</fullName>
    </submittedName>
</protein>
<dbReference type="EMBL" id="BAAAMJ010000026">
    <property type="protein sequence ID" value="GAA1914148.1"/>
    <property type="molecule type" value="Genomic_DNA"/>
</dbReference>
<evidence type="ECO:0000313" key="2">
    <source>
        <dbReference type="Proteomes" id="UP001501303"/>
    </source>
</evidence>